<evidence type="ECO:0000313" key="1">
    <source>
        <dbReference type="EMBL" id="PZQ45629.1"/>
    </source>
</evidence>
<dbReference type="EMBL" id="QFQB01000043">
    <property type="protein sequence ID" value="PZQ45629.1"/>
    <property type="molecule type" value="Genomic_DNA"/>
</dbReference>
<comment type="caution">
    <text evidence="1">The sequence shown here is derived from an EMBL/GenBank/DDBJ whole genome shotgun (WGS) entry which is preliminary data.</text>
</comment>
<organism evidence="1 2">
    <name type="scientific">Micavibrio aeruginosavorus</name>
    <dbReference type="NCBI Taxonomy" id="349221"/>
    <lineage>
        <taxon>Bacteria</taxon>
        <taxon>Pseudomonadati</taxon>
        <taxon>Bdellovibrionota</taxon>
        <taxon>Bdellovibrionia</taxon>
        <taxon>Bdellovibrionales</taxon>
        <taxon>Pseudobdellovibrionaceae</taxon>
        <taxon>Micavibrio</taxon>
    </lineage>
</organism>
<protein>
    <submittedName>
        <fullName evidence="1">Uncharacterized protein</fullName>
    </submittedName>
</protein>
<reference evidence="1 2" key="1">
    <citation type="submission" date="2017-08" db="EMBL/GenBank/DDBJ databases">
        <title>Infants hospitalized years apart are colonized by the same room-sourced microbial strains.</title>
        <authorList>
            <person name="Brooks B."/>
            <person name="Olm M.R."/>
            <person name="Firek B.A."/>
            <person name="Baker R."/>
            <person name="Thomas B.C."/>
            <person name="Morowitz M.J."/>
            <person name="Banfield J.F."/>
        </authorList>
    </citation>
    <scope>NUCLEOTIDE SEQUENCE [LARGE SCALE GENOMIC DNA]</scope>
    <source>
        <strain evidence="1">S2_005_002_R2_29</strain>
    </source>
</reference>
<gene>
    <name evidence="1" type="ORF">DI551_06890</name>
</gene>
<sequence>REFGKVSLVDADKMDKIETLSGYFLSQAKDDVAIVEKAVARGLTPVVQEGGLAEAFVREKGIGIVVDYKNPEKAAETIAPSLKLRY</sequence>
<dbReference type="AlphaFoldDB" id="A0A2W5MZQ8"/>
<evidence type="ECO:0000313" key="2">
    <source>
        <dbReference type="Proteomes" id="UP000249417"/>
    </source>
</evidence>
<dbReference type="Proteomes" id="UP000249417">
    <property type="component" value="Unassembled WGS sequence"/>
</dbReference>
<feature type="non-terminal residue" evidence="1">
    <location>
        <position position="1"/>
    </location>
</feature>
<accession>A0A2W5MZQ8</accession>
<proteinExistence type="predicted"/>
<name>A0A2W5MZQ8_9BACT</name>